<sequence length="63" mass="7144">MPQQSHPATDISAVTPAQRAQILREESDLLEEKMMRGGIDTQRDVLVALRIRIDELEEVRTAD</sequence>
<evidence type="ECO:0000313" key="2">
    <source>
        <dbReference type="EMBL" id="MBB4752135.1"/>
    </source>
</evidence>
<accession>A0A7W7HKD3</accession>
<name>A0A7W7HKD3_9ACTN</name>
<reference evidence="1 4" key="2">
    <citation type="submission" date="2021-01" db="EMBL/GenBank/DDBJ databases">
        <title>Whole genome shotgun sequence of Actinoplanes lobatus NBRC 12513.</title>
        <authorList>
            <person name="Komaki H."/>
            <person name="Tamura T."/>
        </authorList>
    </citation>
    <scope>NUCLEOTIDE SEQUENCE [LARGE SCALE GENOMIC DNA]</scope>
    <source>
        <strain evidence="1 4">NBRC 12513</strain>
    </source>
</reference>
<dbReference type="EMBL" id="BOMP01000118">
    <property type="protein sequence ID" value="GIE44097.1"/>
    <property type="molecule type" value="Genomic_DNA"/>
</dbReference>
<dbReference type="Proteomes" id="UP000590511">
    <property type="component" value="Unassembled WGS sequence"/>
</dbReference>
<dbReference type="AlphaFoldDB" id="A0A7W7HKD3"/>
<protein>
    <submittedName>
        <fullName evidence="2">Uncharacterized protein</fullName>
    </submittedName>
</protein>
<dbReference type="EMBL" id="JACHNC010000001">
    <property type="protein sequence ID" value="MBB4752135.1"/>
    <property type="molecule type" value="Genomic_DNA"/>
</dbReference>
<reference evidence="2 3" key="1">
    <citation type="submission" date="2020-08" db="EMBL/GenBank/DDBJ databases">
        <title>Sequencing the genomes of 1000 actinobacteria strains.</title>
        <authorList>
            <person name="Klenk H.-P."/>
        </authorList>
    </citation>
    <scope>NUCLEOTIDE SEQUENCE [LARGE SCALE GENOMIC DNA]</scope>
    <source>
        <strain evidence="2 3">DSM 43150</strain>
    </source>
</reference>
<comment type="caution">
    <text evidence="2">The sequence shown here is derived from an EMBL/GenBank/DDBJ whole genome shotgun (WGS) entry which is preliminary data.</text>
</comment>
<gene>
    <name evidence="1" type="ORF">Alo02nite_69950</name>
    <name evidence="2" type="ORF">BJ964_006296</name>
</gene>
<proteinExistence type="predicted"/>
<dbReference type="RefSeq" id="WP_188124052.1">
    <property type="nucleotide sequence ID" value="NZ_BOMP01000118.1"/>
</dbReference>
<keyword evidence="4" id="KW-1185">Reference proteome</keyword>
<evidence type="ECO:0000313" key="1">
    <source>
        <dbReference type="EMBL" id="GIE44097.1"/>
    </source>
</evidence>
<evidence type="ECO:0000313" key="3">
    <source>
        <dbReference type="Proteomes" id="UP000590511"/>
    </source>
</evidence>
<organism evidence="2 3">
    <name type="scientific">Actinoplanes lobatus</name>
    <dbReference type="NCBI Taxonomy" id="113568"/>
    <lineage>
        <taxon>Bacteria</taxon>
        <taxon>Bacillati</taxon>
        <taxon>Actinomycetota</taxon>
        <taxon>Actinomycetes</taxon>
        <taxon>Micromonosporales</taxon>
        <taxon>Micromonosporaceae</taxon>
        <taxon>Actinoplanes</taxon>
    </lineage>
</organism>
<evidence type="ECO:0000313" key="4">
    <source>
        <dbReference type="Proteomes" id="UP000631312"/>
    </source>
</evidence>
<dbReference type="Proteomes" id="UP000631312">
    <property type="component" value="Unassembled WGS sequence"/>
</dbReference>